<feature type="region of interest" description="Disordered" evidence="1">
    <location>
        <begin position="1"/>
        <end position="27"/>
    </location>
</feature>
<feature type="compositionally biased region" description="Polar residues" evidence="1">
    <location>
        <begin position="14"/>
        <end position="27"/>
    </location>
</feature>
<proteinExistence type="predicted"/>
<name>A0A820DWP4_9BILA</name>
<evidence type="ECO:0000313" key="3">
    <source>
        <dbReference type="Proteomes" id="UP000663836"/>
    </source>
</evidence>
<dbReference type="EMBL" id="CAJOBD010020137">
    <property type="protein sequence ID" value="CAF4238841.1"/>
    <property type="molecule type" value="Genomic_DNA"/>
</dbReference>
<dbReference type="AlphaFoldDB" id="A0A820DWP4"/>
<comment type="caution">
    <text evidence="2">The sequence shown here is derived from an EMBL/GenBank/DDBJ whole genome shotgun (WGS) entry which is preliminary data.</text>
</comment>
<reference evidence="2" key="1">
    <citation type="submission" date="2021-02" db="EMBL/GenBank/DDBJ databases">
        <authorList>
            <person name="Nowell W R."/>
        </authorList>
    </citation>
    <scope>NUCLEOTIDE SEQUENCE</scope>
</reference>
<evidence type="ECO:0000313" key="2">
    <source>
        <dbReference type="EMBL" id="CAF4238841.1"/>
    </source>
</evidence>
<evidence type="ECO:0000256" key="1">
    <source>
        <dbReference type="SAM" id="MobiDB-lite"/>
    </source>
</evidence>
<feature type="non-terminal residue" evidence="2">
    <location>
        <position position="1"/>
    </location>
</feature>
<protein>
    <submittedName>
        <fullName evidence="2">Uncharacterized protein</fullName>
    </submittedName>
</protein>
<feature type="non-terminal residue" evidence="2">
    <location>
        <position position="133"/>
    </location>
</feature>
<organism evidence="2 3">
    <name type="scientific">Rotaria sordida</name>
    <dbReference type="NCBI Taxonomy" id="392033"/>
    <lineage>
        <taxon>Eukaryota</taxon>
        <taxon>Metazoa</taxon>
        <taxon>Spiralia</taxon>
        <taxon>Gnathifera</taxon>
        <taxon>Rotifera</taxon>
        <taxon>Eurotatoria</taxon>
        <taxon>Bdelloidea</taxon>
        <taxon>Philodinida</taxon>
        <taxon>Philodinidae</taxon>
        <taxon>Rotaria</taxon>
    </lineage>
</organism>
<dbReference type="Proteomes" id="UP000663836">
    <property type="component" value="Unassembled WGS sequence"/>
</dbReference>
<gene>
    <name evidence="2" type="ORF">JBS370_LOCUS38217</name>
</gene>
<accession>A0A820DWP4</accession>
<sequence>FKLSTEVPPKAKKSSSTNLQQKEAQNSSWQQKYFVHGELSDIVADVQNQIHGCINSSVSEDIDVFLSSLHDIATAADRILHDRLSKISSMEEKVINQLIQERQDIINKILIKGRLQMDQSEEHYRKISASTRS</sequence>